<protein>
    <submittedName>
        <fullName evidence="2">Uncharacterized protein</fullName>
    </submittedName>
</protein>
<evidence type="ECO:0000313" key="3">
    <source>
        <dbReference type="Proteomes" id="UP001528823"/>
    </source>
</evidence>
<keyword evidence="1" id="KW-0812">Transmembrane</keyword>
<keyword evidence="1" id="KW-1133">Transmembrane helix</keyword>
<comment type="caution">
    <text evidence="2">The sequence shown here is derived from an EMBL/GenBank/DDBJ whole genome shotgun (WGS) entry which is preliminary data.</text>
</comment>
<organism evidence="2 3">
    <name type="scientific">Spartinivicinus poritis</name>
    <dbReference type="NCBI Taxonomy" id="2994640"/>
    <lineage>
        <taxon>Bacteria</taxon>
        <taxon>Pseudomonadati</taxon>
        <taxon>Pseudomonadota</taxon>
        <taxon>Gammaproteobacteria</taxon>
        <taxon>Oceanospirillales</taxon>
        <taxon>Zooshikellaceae</taxon>
        <taxon>Spartinivicinus</taxon>
    </lineage>
</organism>
<dbReference type="Proteomes" id="UP001528823">
    <property type="component" value="Unassembled WGS sequence"/>
</dbReference>
<evidence type="ECO:0000313" key="2">
    <source>
        <dbReference type="EMBL" id="MDE1460655.1"/>
    </source>
</evidence>
<evidence type="ECO:0000256" key="1">
    <source>
        <dbReference type="SAM" id="Phobius"/>
    </source>
</evidence>
<reference evidence="2 3" key="1">
    <citation type="submission" date="2022-11" db="EMBL/GenBank/DDBJ databases">
        <title>Spartinivicinus poritis sp. nov., isolated from scleractinian coral Porites lutea.</title>
        <authorList>
            <person name="Zhang G."/>
            <person name="Cai L."/>
            <person name="Wei Q."/>
        </authorList>
    </citation>
    <scope>NUCLEOTIDE SEQUENCE [LARGE SCALE GENOMIC DNA]</scope>
    <source>
        <strain evidence="2 3">A2-2</strain>
    </source>
</reference>
<accession>A0ABT5U2R3</accession>
<keyword evidence="1" id="KW-0472">Membrane</keyword>
<sequence>MKIGNFRLLKAWLSTSRKNIAYHLLTGFVLLIFLMAFADKISIKESTIEVVIQGVSYKNTWLGNQRYVSFVTKEGSIGTVYPPEGVVYQQGDVIKVDVAKSVIFNRKRYGLSQ</sequence>
<proteinExistence type="predicted"/>
<feature type="transmembrane region" description="Helical" evidence="1">
    <location>
        <begin position="20"/>
        <end position="38"/>
    </location>
</feature>
<gene>
    <name evidence="2" type="ORF">ORQ98_01620</name>
</gene>
<name>A0ABT5U2R3_9GAMM</name>
<dbReference type="EMBL" id="JAPMOU010000001">
    <property type="protein sequence ID" value="MDE1460655.1"/>
    <property type="molecule type" value="Genomic_DNA"/>
</dbReference>
<keyword evidence="3" id="KW-1185">Reference proteome</keyword>